<feature type="active site" description="Proton donor" evidence="4">
    <location>
        <position position="282"/>
    </location>
</feature>
<dbReference type="InterPro" id="IPR000649">
    <property type="entry name" value="IF-2B-related"/>
</dbReference>
<evidence type="ECO:0000256" key="2">
    <source>
        <dbReference type="ARBA" id="ARBA00023167"/>
    </source>
</evidence>
<gene>
    <name evidence="4" type="primary">MRI1</name>
    <name evidence="5" type="ORF">OGATHE_004117</name>
</gene>
<dbReference type="SUPFAM" id="SSF100950">
    <property type="entry name" value="NagB/RpiA/CoA transferase-like"/>
    <property type="match status" value="1"/>
</dbReference>
<dbReference type="Pfam" id="PF01008">
    <property type="entry name" value="IF-2B"/>
    <property type="match status" value="1"/>
</dbReference>
<evidence type="ECO:0000256" key="3">
    <source>
        <dbReference type="ARBA" id="ARBA00023235"/>
    </source>
</evidence>
<keyword evidence="3 4" id="KW-0413">Isomerase</keyword>
<dbReference type="InterPro" id="IPR037171">
    <property type="entry name" value="NagB/RpiA_transferase-like"/>
</dbReference>
<dbReference type="EMBL" id="JAEUBD010001178">
    <property type="protein sequence ID" value="KAH3665301.1"/>
    <property type="molecule type" value="Genomic_DNA"/>
</dbReference>
<dbReference type="InterPro" id="IPR042529">
    <property type="entry name" value="IF_2B-like_C"/>
</dbReference>
<dbReference type="RefSeq" id="XP_018210246.1">
    <property type="nucleotide sequence ID" value="XM_018353071.1"/>
</dbReference>
<reference evidence="5" key="1">
    <citation type="journal article" date="2021" name="Open Biol.">
        <title>Shared evolutionary footprints suggest mitochondrial oxidative damage underlies multiple complex I losses in fungi.</title>
        <authorList>
            <person name="Schikora-Tamarit M.A."/>
            <person name="Marcet-Houben M."/>
            <person name="Nosek J."/>
            <person name="Gabaldon T."/>
        </authorList>
    </citation>
    <scope>NUCLEOTIDE SEQUENCE</scope>
    <source>
        <strain evidence="5">NCAIM Y.01608</strain>
    </source>
</reference>
<dbReference type="FunFam" id="3.40.50.10470:FF:000006">
    <property type="entry name" value="Methylthioribose-1-phosphate isomerase"/>
    <property type="match status" value="1"/>
</dbReference>
<proteinExistence type="inferred from homology"/>
<comment type="function">
    <text evidence="4">Catalyzes the interconversion of methylthioribose-1-phosphate (MTR-1-P) into methylthioribulose-1-phosphate (MTRu-1-P).</text>
</comment>
<dbReference type="GO" id="GO:0005634">
    <property type="term" value="C:nucleus"/>
    <property type="evidence" value="ECO:0007669"/>
    <property type="project" value="UniProtKB-SubCell"/>
</dbReference>
<dbReference type="Proteomes" id="UP000788993">
    <property type="component" value="Unassembled WGS sequence"/>
</dbReference>
<accession>A0A1B7SFQ5</accession>
<comment type="similarity">
    <text evidence="4">Belongs to the eIF-2B alpha/beta/delta subunits family. MtnA subfamily.</text>
</comment>
<evidence type="ECO:0000256" key="1">
    <source>
        <dbReference type="ARBA" id="ARBA00022605"/>
    </source>
</evidence>
<evidence type="ECO:0000256" key="4">
    <source>
        <dbReference type="HAMAP-Rule" id="MF_03119"/>
    </source>
</evidence>
<comment type="catalytic activity">
    <reaction evidence="4">
        <text>5-(methylsulfanyl)-alpha-D-ribose 1-phosphate = 5-(methylsulfanyl)-D-ribulose 1-phosphate</text>
        <dbReference type="Rhea" id="RHEA:19989"/>
        <dbReference type="ChEBI" id="CHEBI:58533"/>
        <dbReference type="ChEBI" id="CHEBI:58548"/>
        <dbReference type="EC" id="5.3.1.23"/>
    </reaction>
</comment>
<keyword evidence="1 4" id="KW-0028">Amino-acid biosynthesis</keyword>
<evidence type="ECO:0000313" key="5">
    <source>
        <dbReference type="EMBL" id="KAH3665301.1"/>
    </source>
</evidence>
<dbReference type="GO" id="GO:0019509">
    <property type="term" value="P:L-methionine salvage from methylthioadenosine"/>
    <property type="evidence" value="ECO:0007669"/>
    <property type="project" value="UniProtKB-UniRule"/>
</dbReference>
<dbReference type="GO" id="GO:0046523">
    <property type="term" value="F:S-methyl-5-thioribose-1-phosphate isomerase activity"/>
    <property type="evidence" value="ECO:0007669"/>
    <property type="project" value="UniProtKB-UniRule"/>
</dbReference>
<dbReference type="NCBIfam" id="NF004326">
    <property type="entry name" value="PRK05720.1"/>
    <property type="match status" value="1"/>
</dbReference>
<keyword evidence="4" id="KW-0963">Cytoplasm</keyword>
<dbReference type="Gene3D" id="1.20.120.420">
    <property type="entry name" value="translation initiation factor eif-2b, domain 1"/>
    <property type="match status" value="1"/>
</dbReference>
<dbReference type="FunFam" id="1.20.120.420:FF:000003">
    <property type="entry name" value="Methylthioribose-1-phosphate isomerase"/>
    <property type="match status" value="1"/>
</dbReference>
<organism evidence="5 6">
    <name type="scientific">Ogataea polymorpha</name>
    <dbReference type="NCBI Taxonomy" id="460523"/>
    <lineage>
        <taxon>Eukaryota</taxon>
        <taxon>Fungi</taxon>
        <taxon>Dikarya</taxon>
        <taxon>Ascomycota</taxon>
        <taxon>Saccharomycotina</taxon>
        <taxon>Pichiomycetes</taxon>
        <taxon>Pichiales</taxon>
        <taxon>Pichiaceae</taxon>
        <taxon>Ogataea</taxon>
    </lineage>
</organism>
<sequence length="408" mass="45356">MTLEAIRFDSQRVTLEILNQLLVPYDTQYLSVGSMAPCDADTSFSGYEAIKGMYTRGAPAIMLVGCFSVVVELNRVINQNDNPFGYNQDDLAEFKALLEKRIDLLVESRPTAVNLLNGCNEMKKIIQHKHSLEELYSGLLKFTVELYKDDLESNYAIGANGVRYIYQELEKEGFTGDFAVMTICNTGSLATSGYGTALGIIRALHQEARSNSTRMSHVYACETRPYNQGSRLTAYELQYENIPFTLITDNMVSFLVDSLARQKTNRSLPSTAPIKFIIVGADRIVKNGDLANKIGTFQLSLIASLYPSIKFVGAAPTTTIDFTRNTGDEIVIEQRPKRELTEIMGAAVAKDGSLVQGKDGVELQKVRMAPAGIDVWNPSFDVTPHEKIDCIVTEKKYFLKKDGVFNLE</sequence>
<dbReference type="PANTHER" id="PTHR43475">
    <property type="entry name" value="METHYLTHIORIBOSE-1-PHOSPHATE ISOMERASE"/>
    <property type="match status" value="1"/>
</dbReference>
<comment type="subcellular location">
    <subcellularLocation>
        <location evidence="4">Cytoplasm</location>
    </subcellularLocation>
    <subcellularLocation>
        <location evidence="4">Nucleus</location>
    </subcellularLocation>
</comment>
<reference evidence="5" key="2">
    <citation type="submission" date="2021-01" db="EMBL/GenBank/DDBJ databases">
        <authorList>
            <person name="Schikora-Tamarit M.A."/>
        </authorList>
    </citation>
    <scope>NUCLEOTIDE SEQUENCE</scope>
    <source>
        <strain evidence="5">NCAIM Y.01608</strain>
    </source>
</reference>
<dbReference type="InterPro" id="IPR005251">
    <property type="entry name" value="IF-M1Pi"/>
</dbReference>
<comment type="pathway">
    <text evidence="4">Amino-acid biosynthesis; L-methionine biosynthesis via salvage pathway; L-methionine from S-methyl-5-thio-alpha-D-ribose 1-phosphate: step 1/6.</text>
</comment>
<keyword evidence="4" id="KW-0539">Nucleus</keyword>
<dbReference type="AlphaFoldDB" id="A0A1B7SFQ5"/>
<dbReference type="EC" id="5.3.1.23" evidence="4"/>
<protein>
    <recommendedName>
        <fullName evidence="4">Methylthioribose-1-phosphate isomerase</fullName>
        <shortName evidence="4">M1Pi</shortName>
        <shortName evidence="4">MTR-1-P isomerase</shortName>
        <ecNumber evidence="4">5.3.1.23</ecNumber>
    </recommendedName>
    <alternativeName>
        <fullName evidence="4">S-methyl-5-thioribose-1-phosphate isomerase</fullName>
    </alternativeName>
    <alternativeName>
        <fullName evidence="4">Translation initiation factor eIF-2B subunit alpha/beta/delta-like protein</fullName>
    </alternativeName>
</protein>
<dbReference type="OrthoDB" id="2461at2759"/>
<dbReference type="NCBIfam" id="TIGR00512">
    <property type="entry name" value="salvage_mtnA"/>
    <property type="match status" value="1"/>
</dbReference>
<dbReference type="Gene3D" id="3.40.50.10470">
    <property type="entry name" value="Translation initiation factor eif-2b, domain 2"/>
    <property type="match status" value="1"/>
</dbReference>
<dbReference type="PANTHER" id="PTHR43475:SF1">
    <property type="entry name" value="METHYLTHIORIBOSE-1-PHOSPHATE ISOMERASE"/>
    <property type="match status" value="1"/>
</dbReference>
<dbReference type="NCBIfam" id="TIGR00524">
    <property type="entry name" value="eIF-2B_rel"/>
    <property type="match status" value="1"/>
</dbReference>
<name>A0A1B7SFQ5_9ASCO</name>
<keyword evidence="6" id="KW-1185">Reference proteome</keyword>
<feature type="site" description="Transition state stabilizer" evidence="4">
    <location>
        <position position="184"/>
    </location>
</feature>
<dbReference type="InterPro" id="IPR011559">
    <property type="entry name" value="Initiation_fac_2B_a/b/d"/>
</dbReference>
<dbReference type="InterPro" id="IPR027363">
    <property type="entry name" value="M1Pi_N"/>
</dbReference>
<comment type="caution">
    <text evidence="5">The sequence shown here is derived from an EMBL/GenBank/DDBJ whole genome shotgun (WGS) entry which is preliminary data.</text>
</comment>
<dbReference type="HAMAP" id="MF_01678">
    <property type="entry name" value="Salvage_MtnA"/>
    <property type="match status" value="1"/>
</dbReference>
<evidence type="ECO:0000313" key="6">
    <source>
        <dbReference type="Proteomes" id="UP000788993"/>
    </source>
</evidence>
<keyword evidence="2 4" id="KW-0486">Methionine biosynthesis</keyword>
<dbReference type="GO" id="GO:0005737">
    <property type="term" value="C:cytoplasm"/>
    <property type="evidence" value="ECO:0007669"/>
    <property type="project" value="UniProtKB-SubCell"/>
</dbReference>